<proteinExistence type="predicted"/>
<evidence type="ECO:0000313" key="1">
    <source>
        <dbReference type="EMBL" id="GAA4444792.1"/>
    </source>
</evidence>
<keyword evidence="2" id="KW-1185">Reference proteome</keyword>
<reference evidence="2" key="1">
    <citation type="journal article" date="2019" name="Int. J. Syst. Evol. Microbiol.">
        <title>The Global Catalogue of Microorganisms (GCM) 10K type strain sequencing project: providing services to taxonomists for standard genome sequencing and annotation.</title>
        <authorList>
            <consortium name="The Broad Institute Genomics Platform"/>
            <consortium name="The Broad Institute Genome Sequencing Center for Infectious Disease"/>
            <person name="Wu L."/>
            <person name="Ma J."/>
        </authorList>
    </citation>
    <scope>NUCLEOTIDE SEQUENCE [LARGE SCALE GENOMIC DNA]</scope>
    <source>
        <strain evidence="2">JCM 17926</strain>
    </source>
</reference>
<dbReference type="Gene3D" id="3.40.50.10600">
    <property type="entry name" value="SpoIIaa-like domains"/>
    <property type="match status" value="1"/>
</dbReference>
<organism evidence="1 2">
    <name type="scientific">Pontibacter saemangeumensis</name>
    <dbReference type="NCBI Taxonomy" id="1084525"/>
    <lineage>
        <taxon>Bacteria</taxon>
        <taxon>Pseudomonadati</taxon>
        <taxon>Bacteroidota</taxon>
        <taxon>Cytophagia</taxon>
        <taxon>Cytophagales</taxon>
        <taxon>Hymenobacteraceae</taxon>
        <taxon>Pontibacter</taxon>
    </lineage>
</organism>
<dbReference type="Pfam" id="PF11964">
    <property type="entry name" value="SpoIIAA-like"/>
    <property type="match status" value="1"/>
</dbReference>
<accession>A0ABP8M8I0</accession>
<name>A0ABP8M8I0_9BACT</name>
<dbReference type="InterPro" id="IPR036513">
    <property type="entry name" value="STAS_dom_sf"/>
</dbReference>
<evidence type="ECO:0000313" key="2">
    <source>
        <dbReference type="Proteomes" id="UP001500552"/>
    </source>
</evidence>
<dbReference type="RefSeq" id="WP_345163253.1">
    <property type="nucleotide sequence ID" value="NZ_BAABHC010000039.1"/>
</dbReference>
<dbReference type="EMBL" id="BAABHC010000039">
    <property type="protein sequence ID" value="GAA4444792.1"/>
    <property type="molecule type" value="Genomic_DNA"/>
</dbReference>
<sequence>MLQLLEESRGDLVAFRISGDVDKQDYNVMLPVLEERIRQHGKIRVYAEVQDVEAFSLRALYEDIKFDIAHATNFSRVAIVGDRSWIDWLTVMASPFTTANVKYFDFSQREAAWEWVHDGLNIDG</sequence>
<protein>
    <submittedName>
        <fullName evidence="1">STAS/SEC14 domain-containing protein</fullName>
    </submittedName>
</protein>
<comment type="caution">
    <text evidence="1">The sequence shown here is derived from an EMBL/GenBank/DDBJ whole genome shotgun (WGS) entry which is preliminary data.</text>
</comment>
<dbReference type="SUPFAM" id="SSF52091">
    <property type="entry name" value="SpoIIaa-like"/>
    <property type="match status" value="1"/>
</dbReference>
<dbReference type="Proteomes" id="UP001500552">
    <property type="component" value="Unassembled WGS sequence"/>
</dbReference>
<dbReference type="InterPro" id="IPR021866">
    <property type="entry name" value="SpoIIAA-like"/>
</dbReference>
<gene>
    <name evidence="1" type="ORF">GCM10023188_47210</name>
</gene>
<dbReference type="InterPro" id="IPR038396">
    <property type="entry name" value="SpoIIAA-like_sf"/>
</dbReference>